<dbReference type="InterPro" id="IPR050992">
    <property type="entry name" value="CheZ_family_phosphatases"/>
</dbReference>
<evidence type="ECO:0000256" key="2">
    <source>
        <dbReference type="ARBA" id="ARBA00022801"/>
    </source>
</evidence>
<dbReference type="Gene3D" id="3.40.1550.10">
    <property type="entry name" value="CheC-like"/>
    <property type="match status" value="1"/>
</dbReference>
<protein>
    <submittedName>
        <fullName evidence="4">Chemotaxis protein CheC</fullName>
    </submittedName>
</protein>
<dbReference type="GO" id="GO:0016787">
    <property type="term" value="F:hydrolase activity"/>
    <property type="evidence" value="ECO:0007669"/>
    <property type="project" value="UniProtKB-KW"/>
</dbReference>
<organism evidence="4 5">
    <name type="scientific">Metallumcola ferriviriculae</name>
    <dbReference type="NCBI Taxonomy" id="3039180"/>
    <lineage>
        <taxon>Bacteria</taxon>
        <taxon>Bacillati</taxon>
        <taxon>Bacillota</taxon>
        <taxon>Clostridia</taxon>
        <taxon>Neomoorellales</taxon>
        <taxon>Desulfitibacteraceae</taxon>
        <taxon>Metallumcola</taxon>
    </lineage>
</organism>
<accession>A0AAU0UQK0</accession>
<proteinExistence type="predicted"/>
<dbReference type="RefSeq" id="WP_366922967.1">
    <property type="nucleotide sequence ID" value="NZ_CP121694.1"/>
</dbReference>
<feature type="domain" description="CheC-like protein" evidence="3">
    <location>
        <begin position="102"/>
        <end position="137"/>
    </location>
</feature>
<dbReference type="KEGG" id="dbc:MFMK1_003452"/>
<name>A0AAU0UQK0_9FIRM</name>
<gene>
    <name evidence="4" type="ORF">MFMK1_003452</name>
</gene>
<dbReference type="AlphaFoldDB" id="A0AAU0UQK0"/>
<evidence type="ECO:0000313" key="5">
    <source>
        <dbReference type="Proteomes" id="UP001329915"/>
    </source>
</evidence>
<dbReference type="SUPFAM" id="SSF103039">
    <property type="entry name" value="CheC-like"/>
    <property type="match status" value="1"/>
</dbReference>
<dbReference type="CDD" id="cd17909">
    <property type="entry name" value="CheC_ClassI"/>
    <property type="match status" value="1"/>
</dbReference>
<evidence type="ECO:0000256" key="1">
    <source>
        <dbReference type="ARBA" id="ARBA00022500"/>
    </source>
</evidence>
<reference evidence="4 5" key="1">
    <citation type="submission" date="2023-04" db="EMBL/GenBank/DDBJ databases">
        <authorList>
            <person name="Hsu D."/>
        </authorList>
    </citation>
    <scope>NUCLEOTIDE SEQUENCE [LARGE SCALE GENOMIC DNA]</scope>
    <source>
        <strain evidence="4 5">MK1</strain>
    </source>
</reference>
<dbReference type="InterPro" id="IPR028976">
    <property type="entry name" value="CheC-like_sf"/>
</dbReference>
<dbReference type="Proteomes" id="UP001329915">
    <property type="component" value="Chromosome"/>
</dbReference>
<keyword evidence="5" id="KW-1185">Reference proteome</keyword>
<dbReference type="Pfam" id="PF04509">
    <property type="entry name" value="CheC"/>
    <property type="match status" value="2"/>
</dbReference>
<dbReference type="EMBL" id="CP121694">
    <property type="protein sequence ID" value="WRO23589.1"/>
    <property type="molecule type" value="Genomic_DNA"/>
</dbReference>
<dbReference type="GO" id="GO:0006935">
    <property type="term" value="P:chemotaxis"/>
    <property type="evidence" value="ECO:0007669"/>
    <property type="project" value="UniProtKB-KW"/>
</dbReference>
<keyword evidence="1" id="KW-0145">Chemotaxis</keyword>
<dbReference type="InterPro" id="IPR007597">
    <property type="entry name" value="CheC"/>
</dbReference>
<dbReference type="PANTHER" id="PTHR43693:SF1">
    <property type="entry name" value="PROTEIN PHOSPHATASE CHEZ"/>
    <property type="match status" value="1"/>
</dbReference>
<evidence type="ECO:0000313" key="4">
    <source>
        <dbReference type="EMBL" id="WRO23589.1"/>
    </source>
</evidence>
<sequence length="195" mass="21275">MDELLEIHLSALQEIGNIGAGNAATALGKMLNRKVQMTVPRSGIVPLEETFKLVGKEEDIVSCVNFIMSGDVAGNIFFLLNESSANRLLSMLLGNVRDESLVESTLHEIGNILTGNFLTALSQFTRLNISRSVPALSFDMLGAVLNAAFLEGGHLSEEILIIETQFFIEDSILRGHFFLIPTEESLKRILTALGL</sequence>
<feature type="domain" description="CheC-like protein" evidence="3">
    <location>
        <begin position="7"/>
        <end position="41"/>
    </location>
</feature>
<keyword evidence="2" id="KW-0378">Hydrolase</keyword>
<dbReference type="PANTHER" id="PTHR43693">
    <property type="entry name" value="PROTEIN PHOSPHATASE CHEZ"/>
    <property type="match status" value="1"/>
</dbReference>
<evidence type="ECO:0000259" key="3">
    <source>
        <dbReference type="Pfam" id="PF04509"/>
    </source>
</evidence>